<reference evidence="13 14" key="1">
    <citation type="submission" date="2018-10" db="EMBL/GenBank/DDBJ databases">
        <title>Transmission dynamics of multidrug resistant bacteria on intensive care unit surfaces.</title>
        <authorList>
            <person name="D'Souza A.W."/>
            <person name="Potter R.F."/>
            <person name="Wallace M."/>
            <person name="Shupe A."/>
            <person name="Patel S."/>
            <person name="Sun S."/>
            <person name="Gul D."/>
            <person name="Kwon J.H."/>
            <person name="Andleeb S."/>
            <person name="Burnham C.-A.D."/>
            <person name="Dantas G."/>
        </authorList>
    </citation>
    <scope>NUCLEOTIDE SEQUENCE [LARGE SCALE GENOMIC DNA]</scope>
    <source>
        <strain evidence="13 14">AS_373</strain>
    </source>
</reference>
<dbReference type="InterPro" id="IPR029060">
    <property type="entry name" value="PIN-like_dom_sf"/>
</dbReference>
<keyword evidence="15" id="KW-1185">Reference proteome</keyword>
<dbReference type="CDD" id="cd09859">
    <property type="entry name" value="PIN_53EXO"/>
    <property type="match status" value="1"/>
</dbReference>
<dbReference type="EMBL" id="RHXB01000020">
    <property type="protein sequence ID" value="RSE22082.1"/>
    <property type="molecule type" value="Genomic_DNA"/>
</dbReference>
<feature type="region of interest" description="Interaction with DNA" evidence="10">
    <location>
        <begin position="183"/>
        <end position="188"/>
    </location>
</feature>
<evidence type="ECO:0000256" key="7">
    <source>
        <dbReference type="ARBA" id="ARBA00023125"/>
    </source>
</evidence>
<sequence length="251" mass="27811">MAVLLIVDALNLIRRIHAVQGSPCADTCIHALQQLIVHSNPTHAVAVFDDEARDSGWRHQLFPDYKAGRAPMPDDLHAEMPALRRAFTDHGVACWHSPGNEADDLAATLAVKIASAGHQAMIVSTDKGYCQLLSPAIQIRDYFQKRWLDAPFIENEYGVAPQRLPDYWGLAGISSSKIPGVAGIGPKSATQLISEFGSLENIYANLENVPEKWRKKLEAHRESAFLSRTISTLKTDLQLDGNLQQLRLTRR</sequence>
<keyword evidence="1 10" id="KW-0540">Nuclease</keyword>
<dbReference type="SUPFAM" id="SSF47807">
    <property type="entry name" value="5' to 3' exonuclease, C-terminal subdomain"/>
    <property type="match status" value="1"/>
</dbReference>
<dbReference type="SUPFAM" id="SSF88723">
    <property type="entry name" value="PIN domain-like"/>
    <property type="match status" value="1"/>
</dbReference>
<dbReference type="GO" id="GO:0000287">
    <property type="term" value="F:magnesium ion binding"/>
    <property type="evidence" value="ECO:0007669"/>
    <property type="project" value="UniProtKB-UniRule"/>
</dbReference>
<dbReference type="Pfam" id="PF01367">
    <property type="entry name" value="5_3_exonuc"/>
    <property type="match status" value="1"/>
</dbReference>
<dbReference type="CDD" id="cd09898">
    <property type="entry name" value="H3TH_53EXO"/>
    <property type="match status" value="1"/>
</dbReference>
<evidence type="ECO:0000259" key="11">
    <source>
        <dbReference type="SMART" id="SM00475"/>
    </source>
</evidence>
<protein>
    <recommendedName>
        <fullName evidence="9 10">Flap endonuclease Xni</fullName>
        <shortName evidence="10">FEN</shortName>
        <ecNumber evidence="10">3.1.-.-</ecNumber>
    </recommendedName>
</protein>
<evidence type="ECO:0000313" key="14">
    <source>
        <dbReference type="Proteomes" id="UP000275331"/>
    </source>
</evidence>
<dbReference type="InterPro" id="IPR038969">
    <property type="entry name" value="FEN"/>
</dbReference>
<dbReference type="Gene3D" id="1.10.150.20">
    <property type="entry name" value="5' to 3' exonuclease, C-terminal subdomain"/>
    <property type="match status" value="1"/>
</dbReference>
<dbReference type="EMBL" id="JAWLOF010000007">
    <property type="protein sequence ID" value="MDV7023457.1"/>
    <property type="molecule type" value="Genomic_DNA"/>
</dbReference>
<evidence type="ECO:0000256" key="10">
    <source>
        <dbReference type="HAMAP-Rule" id="MF_01192"/>
    </source>
</evidence>
<gene>
    <name evidence="10 12" type="primary">xni</name>
    <name evidence="10" type="synonym">ygdG</name>
    <name evidence="13" type="ORF">EGT71_21835</name>
    <name evidence="12" type="ORF">R4P48_12305</name>
</gene>
<dbReference type="GO" id="GO:0033567">
    <property type="term" value="P:DNA replication, Okazaki fragment processing"/>
    <property type="evidence" value="ECO:0007669"/>
    <property type="project" value="UniProtKB-UniRule"/>
</dbReference>
<dbReference type="Proteomes" id="UP001187066">
    <property type="component" value="Unassembled WGS sequence"/>
</dbReference>
<keyword evidence="4 10" id="KW-0378">Hydrolase</keyword>
<comment type="similarity">
    <text evidence="8 10">Belongs to the Xni family.</text>
</comment>
<feature type="domain" description="5'-3' exonuclease" evidence="11">
    <location>
        <begin position="2"/>
        <end position="249"/>
    </location>
</feature>
<proteinExistence type="inferred from homology"/>
<evidence type="ECO:0000256" key="2">
    <source>
        <dbReference type="ARBA" id="ARBA00022723"/>
    </source>
</evidence>
<dbReference type="SMART" id="SM00279">
    <property type="entry name" value="HhH2"/>
    <property type="match status" value="1"/>
</dbReference>
<keyword evidence="6 10" id="KW-0630">Potassium</keyword>
<dbReference type="InterPro" id="IPR020046">
    <property type="entry name" value="5-3_exonucl_a-hlix_arch_N"/>
</dbReference>
<feature type="binding site" evidence="10">
    <location>
        <position position="170"/>
    </location>
    <ligand>
        <name>K(+)</name>
        <dbReference type="ChEBI" id="CHEBI:29103"/>
    </ligand>
</feature>
<feature type="binding site" evidence="10">
    <location>
        <position position="171"/>
    </location>
    <ligand>
        <name>K(+)</name>
        <dbReference type="ChEBI" id="CHEBI:29103"/>
    </ligand>
</feature>
<evidence type="ECO:0000256" key="8">
    <source>
        <dbReference type="ARBA" id="ARBA00061117"/>
    </source>
</evidence>
<evidence type="ECO:0000256" key="6">
    <source>
        <dbReference type="ARBA" id="ARBA00022958"/>
    </source>
</evidence>
<keyword evidence="2 10" id="KW-0479">Metal-binding</keyword>
<reference evidence="12 15" key="2">
    <citation type="submission" date="2023-10" db="EMBL/GenBank/DDBJ databases">
        <authorList>
            <person name="Dale J."/>
        </authorList>
    </citation>
    <scope>NUCLEOTIDE SEQUENCE [LARGE SCALE GENOMIC DNA]</scope>
    <source>
        <strain evidence="12 15">2023EL-00970</strain>
    </source>
</reference>
<evidence type="ECO:0000256" key="1">
    <source>
        <dbReference type="ARBA" id="ARBA00022722"/>
    </source>
</evidence>
<comment type="caution">
    <text evidence="13">The sequence shown here is derived from an EMBL/GenBank/DDBJ whole genome shotgun (WGS) entry which is preliminary data.</text>
</comment>
<dbReference type="PANTHER" id="PTHR42646">
    <property type="entry name" value="FLAP ENDONUCLEASE XNI"/>
    <property type="match status" value="1"/>
</dbReference>
<evidence type="ECO:0000256" key="5">
    <source>
        <dbReference type="ARBA" id="ARBA00022842"/>
    </source>
</evidence>
<evidence type="ECO:0000256" key="4">
    <source>
        <dbReference type="ARBA" id="ARBA00022801"/>
    </source>
</evidence>
<dbReference type="EC" id="3.1.-.-" evidence="10"/>
<dbReference type="HAMAP" id="MF_01192">
    <property type="entry name" value="Xni"/>
    <property type="match status" value="1"/>
</dbReference>
<dbReference type="GO" id="GO:0017108">
    <property type="term" value="F:5'-flap endonuclease activity"/>
    <property type="evidence" value="ECO:0007669"/>
    <property type="project" value="UniProtKB-UniRule"/>
</dbReference>
<keyword evidence="7 10" id="KW-0238">DNA-binding</keyword>
<comment type="cofactor">
    <cofactor evidence="10">
        <name>Mg(2+)</name>
        <dbReference type="ChEBI" id="CHEBI:18420"/>
    </cofactor>
    <text evidence="10">Binds 2 Mg(2+) per subunit. Only one magnesium ion has a direct interaction with the protein, the other interactions are indirect.</text>
</comment>
<dbReference type="InterPro" id="IPR036279">
    <property type="entry name" value="5-3_exonuclease_C_sf"/>
</dbReference>
<feature type="binding site" evidence="10">
    <location>
        <position position="181"/>
    </location>
    <ligand>
        <name>K(+)</name>
        <dbReference type="ChEBI" id="CHEBI:29103"/>
    </ligand>
</feature>
<evidence type="ECO:0000313" key="13">
    <source>
        <dbReference type="EMBL" id="RSE22082.1"/>
    </source>
</evidence>
<feature type="binding site" evidence="10">
    <location>
        <position position="103"/>
    </location>
    <ligand>
        <name>Mg(2+)</name>
        <dbReference type="ChEBI" id="CHEBI:18420"/>
    </ligand>
</feature>
<dbReference type="GO" id="GO:0003677">
    <property type="term" value="F:DNA binding"/>
    <property type="evidence" value="ECO:0007669"/>
    <property type="project" value="UniProtKB-UniRule"/>
</dbReference>
<evidence type="ECO:0000256" key="3">
    <source>
        <dbReference type="ARBA" id="ARBA00022759"/>
    </source>
</evidence>
<dbReference type="PANTHER" id="PTHR42646:SF2">
    <property type="entry name" value="5'-3' EXONUCLEASE FAMILY PROTEIN"/>
    <property type="match status" value="1"/>
</dbReference>
<feature type="binding site" evidence="10">
    <location>
        <position position="184"/>
    </location>
    <ligand>
        <name>K(+)</name>
        <dbReference type="ChEBI" id="CHEBI:29103"/>
    </ligand>
</feature>
<evidence type="ECO:0000256" key="9">
    <source>
        <dbReference type="ARBA" id="ARBA00074952"/>
    </source>
</evidence>
<dbReference type="InterPro" id="IPR002421">
    <property type="entry name" value="5-3_exonuclease"/>
</dbReference>
<dbReference type="InterPro" id="IPR008918">
    <property type="entry name" value="HhH2"/>
</dbReference>
<dbReference type="GO" id="GO:0030955">
    <property type="term" value="F:potassium ion binding"/>
    <property type="evidence" value="ECO:0007669"/>
    <property type="project" value="UniProtKB-UniRule"/>
</dbReference>
<dbReference type="NCBIfam" id="NF007017">
    <property type="entry name" value="PRK09482.1"/>
    <property type="match status" value="1"/>
</dbReference>
<dbReference type="OrthoDB" id="8070997at2"/>
<name>A0A3R9EUD9_9ENTR</name>
<feature type="binding site" evidence="10">
    <location>
        <position position="179"/>
    </location>
    <ligand>
        <name>K(+)</name>
        <dbReference type="ChEBI" id="CHEBI:29103"/>
    </ligand>
</feature>
<dbReference type="Proteomes" id="UP000275331">
    <property type="component" value="Unassembled WGS sequence"/>
</dbReference>
<dbReference type="AlphaFoldDB" id="A0A3R9EUD9"/>
<dbReference type="RefSeq" id="WP_125295580.1">
    <property type="nucleotide sequence ID" value="NZ_DAIRID010000083.1"/>
</dbReference>
<comment type="function">
    <text evidence="10">Has flap endonuclease activity. During DNA replication, flap endonucleases cleave the 5'-overhanging flap structure that is generated by displacement synthesis when DNA polymerase encounters the 5'-end of a downstream Okazaki fragment.</text>
</comment>
<keyword evidence="3 10" id="KW-0255">Endonuclease</keyword>
<dbReference type="FunFam" id="1.10.150.20:FF:000003">
    <property type="entry name" value="DNA polymerase I"/>
    <property type="match status" value="1"/>
</dbReference>
<evidence type="ECO:0000313" key="15">
    <source>
        <dbReference type="Proteomes" id="UP001187066"/>
    </source>
</evidence>
<dbReference type="InterPro" id="IPR022895">
    <property type="entry name" value="Xni"/>
</dbReference>
<keyword evidence="5 10" id="KW-0460">Magnesium</keyword>
<dbReference type="SMART" id="SM00475">
    <property type="entry name" value="53EXOc"/>
    <property type="match status" value="1"/>
</dbReference>
<dbReference type="FunFam" id="3.40.50.1010:FF:000011">
    <property type="entry name" value="Flap endonuclease Xni"/>
    <property type="match status" value="1"/>
</dbReference>
<evidence type="ECO:0000313" key="12">
    <source>
        <dbReference type="EMBL" id="MDV7023457.1"/>
    </source>
</evidence>
<dbReference type="GO" id="GO:0008409">
    <property type="term" value="F:5'-3' exonuclease activity"/>
    <property type="evidence" value="ECO:0007669"/>
    <property type="project" value="InterPro"/>
</dbReference>
<dbReference type="Gene3D" id="3.40.50.1010">
    <property type="entry name" value="5'-nuclease"/>
    <property type="match status" value="1"/>
</dbReference>
<organism evidence="13 14">
    <name type="scientific">Atlantibacter subterraneus</name>
    <dbReference type="NCBI Taxonomy" id="255519"/>
    <lineage>
        <taxon>Bacteria</taxon>
        <taxon>Pseudomonadati</taxon>
        <taxon>Pseudomonadota</taxon>
        <taxon>Gammaproteobacteria</taxon>
        <taxon>Enterobacterales</taxon>
        <taxon>Enterobacteriaceae</taxon>
        <taxon>Atlantibacter</taxon>
    </lineage>
</organism>
<comment type="cofactor">
    <cofactor evidence="10">
        <name>K(+)</name>
        <dbReference type="ChEBI" id="CHEBI:29103"/>
    </cofactor>
    <text evidence="10">Binds 1 K(+) per subunit. The potassium ion strongly increases the affinity for DNA.</text>
</comment>
<accession>A0A3R9EUD9</accession>
<dbReference type="Pfam" id="PF02739">
    <property type="entry name" value="5_3_exonuc_N"/>
    <property type="match status" value="1"/>
</dbReference>
<dbReference type="InterPro" id="IPR020045">
    <property type="entry name" value="DNA_polI_H3TH"/>
</dbReference>